<feature type="transmembrane region" description="Helical" evidence="10">
    <location>
        <begin position="787"/>
        <end position="809"/>
    </location>
</feature>
<feature type="transmembrane region" description="Helical" evidence="10">
    <location>
        <begin position="1314"/>
        <end position="1331"/>
    </location>
</feature>
<dbReference type="EMBL" id="CVRI01000056">
    <property type="protein sequence ID" value="CRL01737.1"/>
    <property type="molecule type" value="Genomic_DNA"/>
</dbReference>
<feature type="transmembrane region" description="Helical" evidence="10">
    <location>
        <begin position="1891"/>
        <end position="1910"/>
    </location>
</feature>
<keyword evidence="12" id="KW-1185">Reference proteome</keyword>
<gene>
    <name evidence="11" type="ORF">CLUMA_CG014953</name>
</gene>
<dbReference type="PROSITE" id="PS01022">
    <property type="entry name" value="PTR2_1"/>
    <property type="match status" value="1"/>
</dbReference>
<dbReference type="GO" id="GO:0006857">
    <property type="term" value="P:oligopeptide transport"/>
    <property type="evidence" value="ECO:0007669"/>
    <property type="project" value="InterPro"/>
</dbReference>
<feature type="transmembrane region" description="Helical" evidence="10">
    <location>
        <begin position="1595"/>
        <end position="1617"/>
    </location>
</feature>
<keyword evidence="4 10" id="KW-0812">Transmembrane</keyword>
<keyword evidence="3" id="KW-0813">Transport</keyword>
<feature type="transmembrane region" description="Helical" evidence="10">
    <location>
        <begin position="1507"/>
        <end position="1524"/>
    </location>
</feature>
<comment type="subcellular location">
    <subcellularLocation>
        <location evidence="1">Membrane</location>
        <topology evidence="1">Multi-pass membrane protein</topology>
    </subcellularLocation>
</comment>
<feature type="transmembrane region" description="Helical" evidence="10">
    <location>
        <begin position="914"/>
        <end position="935"/>
    </location>
</feature>
<feature type="transmembrane region" description="Helical" evidence="10">
    <location>
        <begin position="1531"/>
        <end position="1549"/>
    </location>
</feature>
<dbReference type="InterPro" id="IPR018456">
    <property type="entry name" value="PTR2_symporter_CS"/>
</dbReference>
<feature type="transmembrane region" description="Helical" evidence="10">
    <location>
        <begin position="326"/>
        <end position="348"/>
    </location>
</feature>
<feature type="transmembrane region" description="Helical" evidence="10">
    <location>
        <begin position="1410"/>
        <end position="1427"/>
    </location>
</feature>
<dbReference type="GO" id="GO:0015031">
    <property type="term" value="P:protein transport"/>
    <property type="evidence" value="ECO:0007669"/>
    <property type="project" value="UniProtKB-KW"/>
</dbReference>
<feature type="transmembrane region" description="Helical" evidence="10">
    <location>
        <begin position="1460"/>
        <end position="1487"/>
    </location>
</feature>
<feature type="transmembrane region" description="Helical" evidence="10">
    <location>
        <begin position="1859"/>
        <end position="1879"/>
    </location>
</feature>
<evidence type="ECO:0000256" key="4">
    <source>
        <dbReference type="ARBA" id="ARBA00022692"/>
    </source>
</evidence>
<dbReference type="Proteomes" id="UP000183832">
    <property type="component" value="Unassembled WGS sequence"/>
</dbReference>
<feature type="transmembrane region" description="Helical" evidence="10">
    <location>
        <begin position="203"/>
        <end position="221"/>
    </location>
</feature>
<feature type="transmembrane region" description="Helical" evidence="10">
    <location>
        <begin position="28"/>
        <end position="54"/>
    </location>
</feature>
<feature type="transmembrane region" description="Helical" evidence="10">
    <location>
        <begin position="981"/>
        <end position="1005"/>
    </location>
</feature>
<dbReference type="GO" id="GO:0016020">
    <property type="term" value="C:membrane"/>
    <property type="evidence" value="ECO:0007669"/>
    <property type="project" value="UniProtKB-SubCell"/>
</dbReference>
<sequence length="1920" mass="216028">MSRTYSYEMVDESITKSKVNLISQIPKAVPFILCSIFFERFTSGGIAASLALFFNKKLGFDPNISTALFHTYECLAMSLTIVGAIVADNWFGLFRTVASMSMVYGVGITLLSIGNVEPLGLSLPVMTLIGMLILTVGHGFIKSNSNTFAANQYKLPEQAQQFSFYFSLQYFCMKSGSIIGRFITPVVRSDVKCFGMNDCFPLAFGVHAISMFLSSIILIIGKRYYAKEILKGNMFVRVCACITNAIKEKLKQRDADPKDHWLDYAEDKHGVKLVNDTKMAFNVMLMFVPVPVFWTLIMQQGSRWVFQATRMNGDIGFYTIKPDQMIVFNSIFSLLLVPVFERIFYPLMAKFGIKTPLQKMACGLFCAAASFVIAALVEIQINRNFIHILWLVPQYFVMVMGEIMLLIQSLNFAYNEAPSNMKSVMLSCVYLCMAVGNAFMIIISGTRIFESQTVEFLFFSGIMLLDMIFFILLAVKYKYVELLRTPRSVPFILCNIFLERFSSAGVTALLALFLNRKLNFDQNASTALYHTYDFLNYFLTIFGAIVAESWLGLFKTLSLMNFVYAFGSAIVSLSGIESIGLPLKSFSIIGLLTILIAAGGLKSNLNAFGGNQFKLPEQATQLGTFFSLQYFSLKCGASLARITFPILREDVKCFQMTDCYPLAFALPCFAMLLAFIILICGKRSYIKESDNGSMFVKVIGCVFTGIKQKPQKTEISTDDDHWLDRSVEKYGTKLVMETKIVLNVLVMFIPLPLFWALHSQQGSRWVFQAAKMNGDIGFYTIKPDQMILFNSLLGVLMIPVFEYLFYPLMSRFGINTPLRKIVLGGMFASFSFVVAAVVEIQIETNFINILWMLPQYLVMVMGEILVYTSVLNFSYTEAPANMKSVMMSFMMLTVAGGSLIVIVISGIAFFDSQIYEYLFFAGVLFLDIILFAFLATRYKYVNQTPQENGIVCEMSQKSDVVLESGKNGENLPGAKFPKSTYFILINIFFERVSSGGLFAIMAIFINEKLKFDSSISTALFHVNEFTLYFFTIIGAIVAESWLGLYRMIAWMSFMFTCGTCVIAIVSIDSLQLPIKSLSLTALLLVVLASGANKSNQNVFGGNQFKLPEEQKQLDAYFSIQYFVMKCGMLVGQISVPILRNDVKCLGMNDCYPLAFGTSSVLMFISFLVICFGKSFYVHVPPRKNMFLRVCSCILNATKHKLSSFRISIPPKDHWLDYAEEEKYDAKLVSDTKLVLSVLTLFLPLPIFWSLYSQLNSNFVFQASQMDGNLMWYTLKPDQMITLTTIFIIILIPVFDQLVYPLLAKISIKTPLQKMTCGFICVGLSFIVAAMIEWKLQQGKLHMLWLIPQYLLTSMAEIFLWVANISFVYTQAPDNMKSVMTAFVYLTIAGGDLIIITISGSNFIKSQFYEFLFYAMLMFINTMLFIVLSRRYRFVEKNEEVQKADAEEIKSDEMSEIKSPVAVRFIFCFLLLERFCSGGMTALLALYLYLKLNLDTSIATSVFHIHEFLAYSFTILAAIAADSWIGHFKTILYLSFFYTFGSLTLALGNIEPLNLSIALFTIIGLAPMVLGAGSIRISLNVLGANQYKLPEQASQLSFYFTLQYVFIKTGSILGRLILPILGKDVKCFEMDDCYPLSFGAVAVAMLTGVICLLCGNGRYVKQPPEGNMMIEASKCIGTAIIGKFKSKISKLPSKNHWLDYAEEKFGSKVVAETKIVVNILILYIPLPIYWAIYVQQASRWVFQATRMDGNIGFYTINADQMIVFNSLLGVLMVPVCDYILYPLLAKVKLKTYLQKMTVGGFIAVAAFAVSAFMEIIIEKNFIHILWLLPQYLLLALSENFLYIANVSFAYSEAPQNMKSVMQAFIFLTIAFGNLIVALISGTKIFESPALELFFFSGTLFVNQIIFGILAYKYKYVNGKST</sequence>
<feature type="transmembrane region" description="Helical" evidence="10">
    <location>
        <begin position="585"/>
        <end position="601"/>
    </location>
</feature>
<protein>
    <recommendedName>
        <fullName evidence="9">Oligopeptide transporter 1</fullName>
    </recommendedName>
</protein>
<evidence type="ECO:0000256" key="7">
    <source>
        <dbReference type="ARBA" id="ARBA00022989"/>
    </source>
</evidence>
<keyword evidence="5" id="KW-0571">Peptide transport</keyword>
<dbReference type="GO" id="GO:0022857">
    <property type="term" value="F:transmembrane transporter activity"/>
    <property type="evidence" value="ECO:0007669"/>
    <property type="project" value="InterPro"/>
</dbReference>
<feature type="transmembrane region" description="Helical" evidence="10">
    <location>
        <begin position="1822"/>
        <end position="1847"/>
    </location>
</feature>
<feature type="transmembrane region" description="Helical" evidence="10">
    <location>
        <begin position="1761"/>
        <end position="1783"/>
    </location>
</feature>
<dbReference type="OrthoDB" id="8904098at2759"/>
<feature type="transmembrane region" description="Helical" evidence="10">
    <location>
        <begin position="424"/>
        <end position="444"/>
    </location>
</feature>
<feature type="transmembrane region" description="Helical" evidence="10">
    <location>
        <begin position="1795"/>
        <end position="1816"/>
    </location>
</feature>
<feature type="transmembrane region" description="Helical" evidence="10">
    <location>
        <begin position="885"/>
        <end position="908"/>
    </location>
</feature>
<dbReference type="Pfam" id="PF00854">
    <property type="entry name" value="PTR2"/>
    <property type="match status" value="4"/>
</dbReference>
<evidence type="ECO:0000256" key="2">
    <source>
        <dbReference type="ARBA" id="ARBA00005982"/>
    </source>
</evidence>
<feature type="transmembrane region" description="Helical" evidence="10">
    <location>
        <begin position="1637"/>
        <end position="1659"/>
    </location>
</feature>
<feature type="transmembrane region" description="Helical" evidence="10">
    <location>
        <begin position="1378"/>
        <end position="1398"/>
    </location>
</feature>
<feature type="transmembrane region" description="Helical" evidence="10">
    <location>
        <begin position="279"/>
        <end position="297"/>
    </location>
</feature>
<feature type="transmembrane region" description="Helical" evidence="10">
    <location>
        <begin position="854"/>
        <end position="873"/>
    </location>
</feature>
<feature type="transmembrane region" description="Helical" evidence="10">
    <location>
        <begin position="534"/>
        <end position="554"/>
    </location>
</feature>
<feature type="transmembrane region" description="Helical" evidence="10">
    <location>
        <begin position="1714"/>
        <end position="1732"/>
    </location>
</feature>
<feature type="transmembrane region" description="Helical" evidence="10">
    <location>
        <begin position="456"/>
        <end position="477"/>
    </location>
</feature>
<feature type="transmembrane region" description="Helical" evidence="10">
    <location>
        <begin position="1049"/>
        <end position="1067"/>
    </location>
</feature>
<feature type="transmembrane region" description="Helical" evidence="10">
    <location>
        <begin position="740"/>
        <end position="757"/>
    </location>
</feature>
<feature type="transmembrane region" description="Helical" evidence="10">
    <location>
        <begin position="162"/>
        <end position="183"/>
    </location>
</feature>
<dbReference type="PANTHER" id="PTHR11654">
    <property type="entry name" value="OLIGOPEPTIDE TRANSPORTER-RELATED"/>
    <property type="match status" value="1"/>
</dbReference>
<evidence type="ECO:0000256" key="6">
    <source>
        <dbReference type="ARBA" id="ARBA00022927"/>
    </source>
</evidence>
<organism evidence="11 12">
    <name type="scientific">Clunio marinus</name>
    <dbReference type="NCBI Taxonomy" id="568069"/>
    <lineage>
        <taxon>Eukaryota</taxon>
        <taxon>Metazoa</taxon>
        <taxon>Ecdysozoa</taxon>
        <taxon>Arthropoda</taxon>
        <taxon>Hexapoda</taxon>
        <taxon>Insecta</taxon>
        <taxon>Pterygota</taxon>
        <taxon>Neoptera</taxon>
        <taxon>Endopterygota</taxon>
        <taxon>Diptera</taxon>
        <taxon>Nematocera</taxon>
        <taxon>Chironomoidea</taxon>
        <taxon>Chironomidae</taxon>
        <taxon>Clunio</taxon>
    </lineage>
</organism>
<feature type="transmembrane region" description="Helical" evidence="10">
    <location>
        <begin position="622"/>
        <end position="642"/>
    </location>
</feature>
<evidence type="ECO:0000256" key="3">
    <source>
        <dbReference type="ARBA" id="ARBA00022448"/>
    </source>
</evidence>
<name>A0A1J1ITA3_9DIPT</name>
<keyword evidence="7 10" id="KW-1133">Transmembrane helix</keyword>
<feature type="transmembrane region" description="Helical" evidence="10">
    <location>
        <begin position="489"/>
        <end position="514"/>
    </location>
</feature>
<evidence type="ECO:0000256" key="8">
    <source>
        <dbReference type="ARBA" id="ARBA00023136"/>
    </source>
</evidence>
<reference evidence="11 12" key="1">
    <citation type="submission" date="2015-04" db="EMBL/GenBank/DDBJ databases">
        <authorList>
            <person name="Syromyatnikov M.Y."/>
            <person name="Popov V.N."/>
        </authorList>
    </citation>
    <scope>NUCLEOTIDE SEQUENCE [LARGE SCALE GENOMIC DNA]</scope>
</reference>
<dbReference type="InterPro" id="IPR000109">
    <property type="entry name" value="POT_fam"/>
</dbReference>
<keyword evidence="8 10" id="KW-0472">Membrane</keyword>
<dbReference type="SUPFAM" id="SSF103473">
    <property type="entry name" value="MFS general substrate transporter"/>
    <property type="match status" value="4"/>
</dbReference>
<comment type="similarity">
    <text evidence="2">Belongs to the major facilitator superfamily. Proton-dependent oligopeptide transporter (POT/PTR) (TC 2.A.17) family.</text>
</comment>
<keyword evidence="6" id="KW-0653">Protein transport</keyword>
<evidence type="ECO:0000256" key="1">
    <source>
        <dbReference type="ARBA" id="ARBA00004141"/>
    </source>
</evidence>
<feature type="transmembrane region" description="Helical" evidence="10">
    <location>
        <begin position="93"/>
        <end position="113"/>
    </location>
</feature>
<feature type="transmembrane region" description="Helical" evidence="10">
    <location>
        <begin position="1555"/>
        <end position="1574"/>
    </location>
</feature>
<feature type="transmembrane region" description="Helical" evidence="10">
    <location>
        <begin position="119"/>
        <end position="141"/>
    </location>
</feature>
<feature type="transmembrane region" description="Helical" evidence="10">
    <location>
        <begin position="387"/>
        <end position="412"/>
    </location>
</feature>
<feature type="transmembrane region" description="Helical" evidence="10">
    <location>
        <begin position="561"/>
        <end position="579"/>
    </location>
</feature>
<feature type="transmembrane region" description="Helical" evidence="10">
    <location>
        <begin position="66"/>
        <end position="86"/>
    </location>
</feature>
<feature type="transmembrane region" description="Helical" evidence="10">
    <location>
        <begin position="1279"/>
        <end position="1302"/>
    </location>
</feature>
<feature type="transmembrane region" description="Helical" evidence="10">
    <location>
        <begin position="1025"/>
        <end position="1042"/>
    </location>
</feature>
<dbReference type="InterPro" id="IPR036259">
    <property type="entry name" value="MFS_trans_sf"/>
</dbReference>
<evidence type="ECO:0000256" key="9">
    <source>
        <dbReference type="ARBA" id="ARBA00078114"/>
    </source>
</evidence>
<evidence type="ECO:0000256" key="5">
    <source>
        <dbReference type="ARBA" id="ARBA00022856"/>
    </source>
</evidence>
<dbReference type="FunFam" id="1.20.1250.20:FF:000049">
    <property type="entry name" value="Solute carrier family 15 member 2"/>
    <property type="match status" value="4"/>
</dbReference>
<evidence type="ECO:0000313" key="12">
    <source>
        <dbReference type="Proteomes" id="UP000183832"/>
    </source>
</evidence>
<dbReference type="Gene3D" id="1.20.1250.20">
    <property type="entry name" value="MFS general substrate transporter like domains"/>
    <property type="match status" value="4"/>
</dbReference>
<feature type="transmembrane region" description="Helical" evidence="10">
    <location>
        <begin position="662"/>
        <end position="681"/>
    </location>
</feature>
<evidence type="ECO:0000313" key="11">
    <source>
        <dbReference type="EMBL" id="CRL01737.1"/>
    </source>
</evidence>
<evidence type="ECO:0000256" key="10">
    <source>
        <dbReference type="SAM" id="Phobius"/>
    </source>
</evidence>
<feature type="transmembrane region" description="Helical" evidence="10">
    <location>
        <begin position="821"/>
        <end position="842"/>
    </location>
</feature>
<feature type="transmembrane region" description="Helical" evidence="10">
    <location>
        <begin position="1153"/>
        <end position="1176"/>
    </location>
</feature>
<accession>A0A1J1ITA3</accession>
<feature type="transmembrane region" description="Helical" evidence="10">
    <location>
        <begin position="360"/>
        <end position="381"/>
    </location>
</feature>
<feature type="transmembrane region" description="Helical" evidence="10">
    <location>
        <begin position="1343"/>
        <end position="1366"/>
    </location>
</feature>
<feature type="transmembrane region" description="Helical" evidence="10">
    <location>
        <begin position="1233"/>
        <end position="1251"/>
    </location>
</feature>
<proteinExistence type="inferred from homology"/>